<evidence type="ECO:0000313" key="1">
    <source>
        <dbReference type="EMBL" id="MBO8426071.1"/>
    </source>
</evidence>
<reference evidence="1" key="1">
    <citation type="submission" date="2020-10" db="EMBL/GenBank/DDBJ databases">
        <authorList>
            <person name="Gilroy R."/>
        </authorList>
    </citation>
    <scope>NUCLEOTIDE SEQUENCE</scope>
    <source>
        <strain evidence="1">17113</strain>
    </source>
</reference>
<gene>
    <name evidence="1" type="ORF">IAC61_01975</name>
</gene>
<organism evidence="1 2">
    <name type="scientific">Candidatus Alloenteromonas pullistercoris</name>
    <dbReference type="NCBI Taxonomy" id="2840785"/>
    <lineage>
        <taxon>Bacteria</taxon>
        <taxon>Bacillati</taxon>
        <taxon>Bacillota</taxon>
        <taxon>Bacillota incertae sedis</taxon>
        <taxon>Candidatus Alloenteromonas</taxon>
    </lineage>
</organism>
<sequence>MKGLSDTYVESVIRVFAKGRMNARQGNLAARGQRRISGVPENAKVNHSLLKMGNKIALFSGNKKYNHFLRLFLPKLKRGLCRKQKKDT</sequence>
<accession>A0A9D9DF18</accession>
<dbReference type="EMBL" id="JADINA010000016">
    <property type="protein sequence ID" value="MBO8426071.1"/>
    <property type="molecule type" value="Genomic_DNA"/>
</dbReference>
<proteinExistence type="predicted"/>
<dbReference type="Proteomes" id="UP000823634">
    <property type="component" value="Unassembled WGS sequence"/>
</dbReference>
<comment type="caution">
    <text evidence="1">The sequence shown here is derived from an EMBL/GenBank/DDBJ whole genome shotgun (WGS) entry which is preliminary data.</text>
</comment>
<reference evidence="1" key="2">
    <citation type="journal article" date="2021" name="PeerJ">
        <title>Extensive microbial diversity within the chicken gut microbiome revealed by metagenomics and culture.</title>
        <authorList>
            <person name="Gilroy R."/>
            <person name="Ravi A."/>
            <person name="Getino M."/>
            <person name="Pursley I."/>
            <person name="Horton D.L."/>
            <person name="Alikhan N.F."/>
            <person name="Baker D."/>
            <person name="Gharbi K."/>
            <person name="Hall N."/>
            <person name="Watson M."/>
            <person name="Adriaenssens E.M."/>
            <person name="Foster-Nyarko E."/>
            <person name="Jarju S."/>
            <person name="Secka A."/>
            <person name="Antonio M."/>
            <person name="Oren A."/>
            <person name="Chaudhuri R.R."/>
            <person name="La Ragione R."/>
            <person name="Hildebrand F."/>
            <person name="Pallen M.J."/>
        </authorList>
    </citation>
    <scope>NUCLEOTIDE SEQUENCE</scope>
    <source>
        <strain evidence="1">17113</strain>
    </source>
</reference>
<name>A0A9D9DF18_9FIRM</name>
<evidence type="ECO:0000313" key="2">
    <source>
        <dbReference type="Proteomes" id="UP000823634"/>
    </source>
</evidence>
<protein>
    <submittedName>
        <fullName evidence="1">Uncharacterized protein</fullName>
    </submittedName>
</protein>
<dbReference type="AlphaFoldDB" id="A0A9D9DF18"/>